<sequence>MTTDHLVKFWRWQVAVLGIVNQAGWDILIPVYESKKLPGLDTWFEPNKLTYIAIQIKNKTSNTTVTCSFGPTIVSGQSRVMPPHTCLEIFVDLQSPVEVPVISQRVPAQKTPNLHEKQPASWFHITCSGFNASNFPLISKISADAQHSLLLPFGFASPHPSLDPLACLC</sequence>
<proteinExistence type="predicted"/>
<protein>
    <submittedName>
        <fullName evidence="1">Uncharacterized protein</fullName>
    </submittedName>
</protein>
<dbReference type="AlphaFoldDB" id="A0A317XM98"/>
<dbReference type="OrthoDB" id="2556594at2759"/>
<reference evidence="1 2" key="1">
    <citation type="journal article" date="2018" name="Mol. Biol. Evol.">
        <title>Broad Genomic Sampling Reveals a Smut Pathogenic Ancestry of the Fungal Clade Ustilaginomycotina.</title>
        <authorList>
            <person name="Kijpornyongpan T."/>
            <person name="Mondo S.J."/>
            <person name="Barry K."/>
            <person name="Sandor L."/>
            <person name="Lee J."/>
            <person name="Lipzen A."/>
            <person name="Pangilinan J."/>
            <person name="LaButti K."/>
            <person name="Hainaut M."/>
            <person name="Henrissat B."/>
            <person name="Grigoriev I.V."/>
            <person name="Spatafora J.W."/>
            <person name="Aime M.C."/>
        </authorList>
    </citation>
    <scope>NUCLEOTIDE SEQUENCE [LARGE SCALE GENOMIC DNA]</scope>
    <source>
        <strain evidence="1 2">MCA 3645</strain>
    </source>
</reference>
<name>A0A317XM98_9BASI</name>
<keyword evidence="2" id="KW-1185">Reference proteome</keyword>
<gene>
    <name evidence="1" type="ORF">BCV70DRAFT_207149</name>
</gene>
<organism evidence="1 2">
    <name type="scientific">Testicularia cyperi</name>
    <dbReference type="NCBI Taxonomy" id="1882483"/>
    <lineage>
        <taxon>Eukaryota</taxon>
        <taxon>Fungi</taxon>
        <taxon>Dikarya</taxon>
        <taxon>Basidiomycota</taxon>
        <taxon>Ustilaginomycotina</taxon>
        <taxon>Ustilaginomycetes</taxon>
        <taxon>Ustilaginales</taxon>
        <taxon>Anthracoideaceae</taxon>
        <taxon>Testicularia</taxon>
    </lineage>
</organism>
<evidence type="ECO:0000313" key="2">
    <source>
        <dbReference type="Proteomes" id="UP000246740"/>
    </source>
</evidence>
<accession>A0A317XM98</accession>
<evidence type="ECO:0000313" key="1">
    <source>
        <dbReference type="EMBL" id="PWY98922.1"/>
    </source>
</evidence>
<dbReference type="EMBL" id="KZ819196">
    <property type="protein sequence ID" value="PWY98922.1"/>
    <property type="molecule type" value="Genomic_DNA"/>
</dbReference>
<dbReference type="Proteomes" id="UP000246740">
    <property type="component" value="Unassembled WGS sequence"/>
</dbReference>
<dbReference type="STRING" id="1882483.A0A317XM98"/>
<dbReference type="InParanoid" id="A0A317XM98"/>